<evidence type="ECO:0000256" key="5">
    <source>
        <dbReference type="ARBA" id="ARBA00022553"/>
    </source>
</evidence>
<evidence type="ECO:0000256" key="8">
    <source>
        <dbReference type="ARBA" id="ARBA00022777"/>
    </source>
</evidence>
<dbReference type="RefSeq" id="WP_271139211.1">
    <property type="nucleotide sequence ID" value="NZ_JAPYYP010000001.1"/>
</dbReference>
<evidence type="ECO:0000256" key="11">
    <source>
        <dbReference type="ARBA" id="ARBA00023136"/>
    </source>
</evidence>
<keyword evidence="11 12" id="KW-0472">Membrane</keyword>
<comment type="subcellular location">
    <subcellularLocation>
        <location evidence="2">Cell membrane</location>
        <topology evidence="2">Multi-pass membrane protein</topology>
    </subcellularLocation>
</comment>
<dbReference type="PANTHER" id="PTHR43711:SF1">
    <property type="entry name" value="HISTIDINE KINASE 1"/>
    <property type="match status" value="1"/>
</dbReference>
<dbReference type="AlphaFoldDB" id="A0A9X3Z1M0"/>
<keyword evidence="12" id="KW-0812">Transmembrane</keyword>
<dbReference type="SUPFAM" id="SSF55874">
    <property type="entry name" value="ATPase domain of HSP90 chaperone/DNA topoisomerase II/histidine kinase"/>
    <property type="match status" value="1"/>
</dbReference>
<evidence type="ECO:0000313" key="15">
    <source>
        <dbReference type="EMBL" id="MDA5106788.1"/>
    </source>
</evidence>
<keyword evidence="7" id="KW-0547">Nucleotide-binding</keyword>
<evidence type="ECO:0000256" key="12">
    <source>
        <dbReference type="SAM" id="Phobius"/>
    </source>
</evidence>
<evidence type="ECO:0000256" key="10">
    <source>
        <dbReference type="ARBA" id="ARBA00023012"/>
    </source>
</evidence>
<dbReference type="Gene3D" id="6.10.340.10">
    <property type="match status" value="1"/>
</dbReference>
<dbReference type="InterPro" id="IPR036890">
    <property type="entry name" value="HATPase_C_sf"/>
</dbReference>
<evidence type="ECO:0000256" key="4">
    <source>
        <dbReference type="ARBA" id="ARBA00022475"/>
    </source>
</evidence>
<evidence type="ECO:0000313" key="16">
    <source>
        <dbReference type="Proteomes" id="UP001151071"/>
    </source>
</evidence>
<dbReference type="GO" id="GO:0005524">
    <property type="term" value="F:ATP binding"/>
    <property type="evidence" value="ECO:0007669"/>
    <property type="project" value="UniProtKB-KW"/>
</dbReference>
<dbReference type="InterPro" id="IPR003660">
    <property type="entry name" value="HAMP_dom"/>
</dbReference>
<dbReference type="InterPro" id="IPR005467">
    <property type="entry name" value="His_kinase_dom"/>
</dbReference>
<sequence>MKGKLFLRHAAGIVFVLGFFTVCWSAAYFLTSLYAGGLTNQMPDYVRQLVTVVLGYVLAGMVMAVIGFFARSKQRAVWQSLYDALRRIAKGDFNVNLQVKPGEHHPLGQLVETINHMAVELGQMEKMRQEFISNVSHEIQSPLTSIGGFARALQNDRLSREERLHYLGIIETECQRLSKLSENLLKLTSLESDHHPFEPKRYRLDRQLRQVILACEPQWVDKGIDMDVSLEEVNVVADEELMSQVWVNLLHNSVKFTPNGGNITIRLERHGQDVIVCVADTGIGIAEEDQPHLFERFYKADKSRNRSSGGSGLGLSIVKKIVDMHHGTISVKSKPGEGAAFTVTLPVEP</sequence>
<dbReference type="InterPro" id="IPR036097">
    <property type="entry name" value="HisK_dim/P_sf"/>
</dbReference>
<feature type="domain" description="Histidine kinase" evidence="13">
    <location>
        <begin position="134"/>
        <end position="349"/>
    </location>
</feature>
<keyword evidence="16" id="KW-1185">Reference proteome</keyword>
<evidence type="ECO:0000256" key="2">
    <source>
        <dbReference type="ARBA" id="ARBA00004651"/>
    </source>
</evidence>
<organism evidence="15 16">
    <name type="scientific">Brevibacillus thermoruber</name>
    <dbReference type="NCBI Taxonomy" id="33942"/>
    <lineage>
        <taxon>Bacteria</taxon>
        <taxon>Bacillati</taxon>
        <taxon>Bacillota</taxon>
        <taxon>Bacilli</taxon>
        <taxon>Bacillales</taxon>
        <taxon>Paenibacillaceae</taxon>
        <taxon>Brevibacillus</taxon>
    </lineage>
</organism>
<evidence type="ECO:0000256" key="6">
    <source>
        <dbReference type="ARBA" id="ARBA00022679"/>
    </source>
</evidence>
<dbReference type="Pfam" id="PF00512">
    <property type="entry name" value="HisKA"/>
    <property type="match status" value="1"/>
</dbReference>
<evidence type="ECO:0000259" key="13">
    <source>
        <dbReference type="PROSITE" id="PS50109"/>
    </source>
</evidence>
<keyword evidence="5" id="KW-0597">Phosphoprotein</keyword>
<dbReference type="CDD" id="cd06225">
    <property type="entry name" value="HAMP"/>
    <property type="match status" value="1"/>
</dbReference>
<evidence type="ECO:0000259" key="14">
    <source>
        <dbReference type="PROSITE" id="PS50885"/>
    </source>
</evidence>
<dbReference type="InterPro" id="IPR050736">
    <property type="entry name" value="Sensor_HK_Regulatory"/>
</dbReference>
<feature type="domain" description="HAMP" evidence="14">
    <location>
        <begin position="83"/>
        <end position="126"/>
    </location>
</feature>
<dbReference type="SUPFAM" id="SSF47384">
    <property type="entry name" value="Homodimeric domain of signal transducing histidine kinase"/>
    <property type="match status" value="1"/>
</dbReference>
<evidence type="ECO:0000256" key="9">
    <source>
        <dbReference type="ARBA" id="ARBA00022840"/>
    </source>
</evidence>
<keyword evidence="8" id="KW-0418">Kinase</keyword>
<dbReference type="FunFam" id="1.10.287.130:FF:000001">
    <property type="entry name" value="Two-component sensor histidine kinase"/>
    <property type="match status" value="1"/>
</dbReference>
<protein>
    <recommendedName>
        <fullName evidence="3">histidine kinase</fullName>
        <ecNumber evidence="3">2.7.13.3</ecNumber>
    </recommendedName>
</protein>
<dbReference type="PROSITE" id="PS50885">
    <property type="entry name" value="HAMP"/>
    <property type="match status" value="1"/>
</dbReference>
<dbReference type="PRINTS" id="PR00344">
    <property type="entry name" value="BCTRLSENSOR"/>
</dbReference>
<dbReference type="PANTHER" id="PTHR43711">
    <property type="entry name" value="TWO-COMPONENT HISTIDINE KINASE"/>
    <property type="match status" value="1"/>
</dbReference>
<keyword evidence="12" id="KW-1133">Transmembrane helix</keyword>
<dbReference type="InterPro" id="IPR003594">
    <property type="entry name" value="HATPase_dom"/>
</dbReference>
<dbReference type="GO" id="GO:0000155">
    <property type="term" value="F:phosphorelay sensor kinase activity"/>
    <property type="evidence" value="ECO:0007669"/>
    <property type="project" value="InterPro"/>
</dbReference>
<evidence type="ECO:0000256" key="1">
    <source>
        <dbReference type="ARBA" id="ARBA00000085"/>
    </source>
</evidence>
<dbReference type="InterPro" id="IPR003661">
    <property type="entry name" value="HisK_dim/P_dom"/>
</dbReference>
<evidence type="ECO:0000256" key="3">
    <source>
        <dbReference type="ARBA" id="ARBA00012438"/>
    </source>
</evidence>
<evidence type="ECO:0000256" key="7">
    <source>
        <dbReference type="ARBA" id="ARBA00022741"/>
    </source>
</evidence>
<gene>
    <name evidence="15" type="ORF">O3V59_00290</name>
</gene>
<dbReference type="Gene3D" id="3.30.565.10">
    <property type="entry name" value="Histidine kinase-like ATPase, C-terminal domain"/>
    <property type="match status" value="1"/>
</dbReference>
<dbReference type="EC" id="2.7.13.3" evidence="3"/>
<accession>A0A9X3Z1M0</accession>
<dbReference type="CDD" id="cd00082">
    <property type="entry name" value="HisKA"/>
    <property type="match status" value="1"/>
</dbReference>
<comment type="caution">
    <text evidence="15">The sequence shown here is derived from an EMBL/GenBank/DDBJ whole genome shotgun (WGS) entry which is preliminary data.</text>
</comment>
<dbReference type="Pfam" id="PF02518">
    <property type="entry name" value="HATPase_c"/>
    <property type="match status" value="1"/>
</dbReference>
<proteinExistence type="predicted"/>
<comment type="catalytic activity">
    <reaction evidence="1">
        <text>ATP + protein L-histidine = ADP + protein N-phospho-L-histidine.</text>
        <dbReference type="EC" id="2.7.13.3"/>
    </reaction>
</comment>
<dbReference type="InterPro" id="IPR004358">
    <property type="entry name" value="Sig_transdc_His_kin-like_C"/>
</dbReference>
<dbReference type="FunFam" id="3.30.565.10:FF:000006">
    <property type="entry name" value="Sensor histidine kinase WalK"/>
    <property type="match status" value="1"/>
</dbReference>
<keyword evidence="9 15" id="KW-0067">ATP-binding</keyword>
<dbReference type="SMART" id="SM00388">
    <property type="entry name" value="HisKA"/>
    <property type="match status" value="1"/>
</dbReference>
<keyword evidence="10" id="KW-0902">Two-component regulatory system</keyword>
<feature type="transmembrane region" description="Helical" evidence="12">
    <location>
        <begin position="49"/>
        <end position="70"/>
    </location>
</feature>
<dbReference type="SMART" id="SM00387">
    <property type="entry name" value="HATPase_c"/>
    <property type="match status" value="1"/>
</dbReference>
<keyword evidence="6" id="KW-0808">Transferase</keyword>
<dbReference type="PROSITE" id="PS50109">
    <property type="entry name" value="HIS_KIN"/>
    <property type="match status" value="1"/>
</dbReference>
<dbReference type="EMBL" id="JAPYYP010000001">
    <property type="protein sequence ID" value="MDA5106788.1"/>
    <property type="molecule type" value="Genomic_DNA"/>
</dbReference>
<reference evidence="15" key="1">
    <citation type="submission" date="2022-12" db="EMBL/GenBank/DDBJ databases">
        <title>Draft genome sequence of the thermophilic strain Brevibacillus thermoruber HT42, isolated from Los Humeros, Puebla, Mexico, with biotechnological potential.</title>
        <authorList>
            <person name="Lara Sanchez J."/>
            <person name="Solis Palacios R."/>
            <person name="Bustos Baena A.S."/>
            <person name="Ruz Baez A.E."/>
            <person name="Espinosa Luna G."/>
            <person name="Oliart Ros R.M."/>
        </authorList>
    </citation>
    <scope>NUCLEOTIDE SEQUENCE</scope>
    <source>
        <strain evidence="15">HT42</strain>
    </source>
</reference>
<name>A0A9X3Z1M0_9BACL</name>
<dbReference type="Proteomes" id="UP001151071">
    <property type="component" value="Unassembled WGS sequence"/>
</dbReference>
<keyword evidence="4" id="KW-1003">Cell membrane</keyword>
<dbReference type="Gene3D" id="1.10.287.130">
    <property type="match status" value="1"/>
</dbReference>
<dbReference type="GO" id="GO:0005886">
    <property type="term" value="C:plasma membrane"/>
    <property type="evidence" value="ECO:0007669"/>
    <property type="project" value="UniProtKB-SubCell"/>
</dbReference>